<dbReference type="PANTHER" id="PTHR45735:SF2">
    <property type="entry name" value="CLEAVAGE STIMULATION FACTOR SUBUNIT 2"/>
    <property type="match status" value="1"/>
</dbReference>
<evidence type="ECO:0000259" key="5">
    <source>
        <dbReference type="PROSITE" id="PS50102"/>
    </source>
</evidence>
<keyword evidence="7" id="KW-1185">Reference proteome</keyword>
<dbReference type="AlphaFoldDB" id="A0A0D0TZ78"/>
<name>A0A0D0TZ78_9TREE</name>
<dbReference type="InterPro" id="IPR012677">
    <property type="entry name" value="Nucleotide-bd_a/b_plait_sf"/>
</dbReference>
<dbReference type="Pfam" id="PF00076">
    <property type="entry name" value="RRM_1"/>
    <property type="match status" value="1"/>
</dbReference>
<dbReference type="FunFam" id="1.10.20.70:FF:000002">
    <property type="entry name" value="Related to Cleavage stimulation factor"/>
    <property type="match status" value="1"/>
</dbReference>
<keyword evidence="3" id="KW-0694">RNA-binding</keyword>
<feature type="region of interest" description="Disordered" evidence="4">
    <location>
        <begin position="276"/>
        <end position="404"/>
    </location>
</feature>
<evidence type="ECO:0000313" key="7">
    <source>
        <dbReference type="Proteomes" id="UP000053392"/>
    </source>
</evidence>
<dbReference type="GO" id="GO:0031124">
    <property type="term" value="P:mRNA 3'-end processing"/>
    <property type="evidence" value="ECO:0007669"/>
    <property type="project" value="InterPro"/>
</dbReference>
<dbReference type="SUPFAM" id="SSF54928">
    <property type="entry name" value="RNA-binding domain, RBD"/>
    <property type="match status" value="1"/>
</dbReference>
<feature type="compositionally biased region" description="Low complexity" evidence="4">
    <location>
        <begin position="276"/>
        <end position="287"/>
    </location>
</feature>
<protein>
    <submittedName>
        <fullName evidence="6">Cleavage stimulation factor subunit 2</fullName>
    </submittedName>
</protein>
<dbReference type="Pfam" id="PF14304">
    <property type="entry name" value="CSTF_C"/>
    <property type="match status" value="1"/>
</dbReference>
<feature type="compositionally biased region" description="Gly residues" evidence="4">
    <location>
        <begin position="94"/>
        <end position="114"/>
    </location>
</feature>
<dbReference type="GO" id="GO:0003729">
    <property type="term" value="F:mRNA binding"/>
    <property type="evidence" value="ECO:0007669"/>
    <property type="project" value="TreeGrafter"/>
</dbReference>
<dbReference type="FunFam" id="1.25.40.630:FF:000003">
    <property type="entry name" value="Polyadenylation factor subunit CstF64, putative"/>
    <property type="match status" value="1"/>
</dbReference>
<evidence type="ECO:0000256" key="2">
    <source>
        <dbReference type="ARBA" id="ARBA00023242"/>
    </source>
</evidence>
<dbReference type="HOGENOM" id="CLU_028601_0_0_1"/>
<evidence type="ECO:0000256" key="3">
    <source>
        <dbReference type="PROSITE-ProRule" id="PRU00176"/>
    </source>
</evidence>
<comment type="subcellular location">
    <subcellularLocation>
        <location evidence="1">Nucleus</location>
    </subcellularLocation>
</comment>
<accession>A0A0D0TZ78</accession>
<dbReference type="PROSITE" id="PS50102">
    <property type="entry name" value="RRM"/>
    <property type="match status" value="1"/>
</dbReference>
<dbReference type="InterPro" id="IPR035979">
    <property type="entry name" value="RBD_domain_sf"/>
</dbReference>
<dbReference type="InterPro" id="IPR038192">
    <property type="entry name" value="CSTF_C_sf"/>
</dbReference>
<keyword evidence="2" id="KW-0539">Nucleus</keyword>
<sequence>MPPNASKTVFVANIPYDVSEEQLANVFSEAGPVANVEIKFDANTGRSKGYAFVQFYDEATALSAVRNLQDAPVNGRNLRVELSTDEPGPRRRGPGPGTVGMGAAPGAGGPGVGGPSASLGGPRPMVPAPGPSGAPPYGAAGAGAPGYPPRAPFDPRYPQAHSQSHENTPPPPGVGTRRQGGDDIDLRMAPQGIDLPPGQKAVDTISKTLAGIAPGQMGDVMTSMKSLIQTNPDQARQLLSQQPQLAYALFQAMLLLNLVDPSVLSSIQPLAAPASASATAPSGAAPVAPGPGVGANAGPGSRAPNYPPYPPPAQAQGPPGGQQQAFRPPPQALYGGAPPLPNQNQNQNQSQNPPYPPYPSGPGVPPPTSTPVPPTPHPPHAVPVGPPGGPAPPPAGLASLPPAAQAALSTLPPDQQQMLLQVLQLSPVQIAALDPTQKASVMQLRQQFLGTA</sequence>
<dbReference type="SMART" id="SM00360">
    <property type="entry name" value="RRM"/>
    <property type="match status" value="1"/>
</dbReference>
<feature type="compositionally biased region" description="Low complexity" evidence="4">
    <location>
        <begin position="314"/>
        <end position="326"/>
    </location>
</feature>
<feature type="domain" description="RRM" evidence="5">
    <location>
        <begin position="7"/>
        <end position="85"/>
    </location>
</feature>
<dbReference type="Pfam" id="PF14327">
    <property type="entry name" value="CSTF2_hinge"/>
    <property type="match status" value="1"/>
</dbReference>
<feature type="compositionally biased region" description="Pro residues" evidence="4">
    <location>
        <begin position="124"/>
        <end position="134"/>
    </location>
</feature>
<gene>
    <name evidence="6" type="ORF">I313_02376</name>
</gene>
<dbReference type="Gene3D" id="1.25.40.630">
    <property type="match status" value="1"/>
</dbReference>
<dbReference type="InterPro" id="IPR000504">
    <property type="entry name" value="RRM_dom"/>
</dbReference>
<proteinExistence type="predicted"/>
<dbReference type="PANTHER" id="PTHR45735">
    <property type="entry name" value="CLEAVAGE STIMULATION FACTOR SUBUNIT 2"/>
    <property type="match status" value="1"/>
</dbReference>
<dbReference type="Proteomes" id="UP000053392">
    <property type="component" value="Unassembled WGS sequence"/>
</dbReference>
<dbReference type="GO" id="GO:0005847">
    <property type="term" value="C:mRNA cleavage and polyadenylation specificity factor complex"/>
    <property type="evidence" value="ECO:0007669"/>
    <property type="project" value="TreeGrafter"/>
</dbReference>
<dbReference type="Gene3D" id="1.10.20.70">
    <property type="entry name" value="Transcription termination and cleavage factor, C-terminal domain"/>
    <property type="match status" value="1"/>
</dbReference>
<evidence type="ECO:0000256" key="4">
    <source>
        <dbReference type="SAM" id="MobiDB-lite"/>
    </source>
</evidence>
<organism evidence="6 7">
    <name type="scientific">Cryptococcus deuterogattii Ram5</name>
    <dbReference type="NCBI Taxonomy" id="1296110"/>
    <lineage>
        <taxon>Eukaryota</taxon>
        <taxon>Fungi</taxon>
        <taxon>Dikarya</taxon>
        <taxon>Basidiomycota</taxon>
        <taxon>Agaricomycotina</taxon>
        <taxon>Tremellomycetes</taxon>
        <taxon>Tremellales</taxon>
        <taxon>Cryptococcaceae</taxon>
        <taxon>Cryptococcus</taxon>
        <taxon>Cryptococcus gattii species complex</taxon>
    </lineage>
</organism>
<dbReference type="Gene3D" id="3.30.70.330">
    <property type="match status" value="1"/>
</dbReference>
<dbReference type="EMBL" id="KN847900">
    <property type="protein sequence ID" value="KIR41258.1"/>
    <property type="molecule type" value="Genomic_DNA"/>
</dbReference>
<evidence type="ECO:0000256" key="1">
    <source>
        <dbReference type="ARBA" id="ARBA00004123"/>
    </source>
</evidence>
<feature type="region of interest" description="Disordered" evidence="4">
    <location>
        <begin position="76"/>
        <end position="185"/>
    </location>
</feature>
<dbReference type="InterPro" id="IPR026896">
    <property type="entry name" value="CSTF_C"/>
</dbReference>
<dbReference type="FunFam" id="3.30.70.330:FF:000917">
    <property type="entry name" value="Unplaced genomic scaffold supercont1.45, whole genome shotgun sequence"/>
    <property type="match status" value="1"/>
</dbReference>
<dbReference type="InterPro" id="IPR025742">
    <property type="entry name" value="CSTF2_hinge"/>
</dbReference>
<reference evidence="6 7" key="1">
    <citation type="submission" date="2015-01" db="EMBL/GenBank/DDBJ databases">
        <title>The Genome Sequence of Cryptococcus gattii Ram5.</title>
        <authorList>
            <consortium name="The Broad Institute Genomics Platform"/>
            <person name="Cuomo C."/>
            <person name="Litvintseva A."/>
            <person name="Chen Y."/>
            <person name="Heitman J."/>
            <person name="Sun S."/>
            <person name="Springer D."/>
            <person name="Dromer F."/>
            <person name="Young S."/>
            <person name="Zeng Q."/>
            <person name="Gargeya S."/>
            <person name="Abouelleil A."/>
            <person name="Alvarado L."/>
            <person name="Chapman S.B."/>
            <person name="Gainer-Dewar J."/>
            <person name="Goldberg J."/>
            <person name="Griggs A."/>
            <person name="Gujja S."/>
            <person name="Hansen M."/>
            <person name="Howarth C."/>
            <person name="Imamovic A."/>
            <person name="Larimer J."/>
            <person name="Murphy C."/>
            <person name="Naylor J."/>
            <person name="Pearson M."/>
            <person name="Priest M."/>
            <person name="Roberts A."/>
            <person name="Saif S."/>
            <person name="Shea T."/>
            <person name="Sykes S."/>
            <person name="Wortman J."/>
            <person name="Nusbaum C."/>
            <person name="Birren B."/>
        </authorList>
    </citation>
    <scope>NUCLEOTIDE SEQUENCE [LARGE SCALE GENOMIC DNA]</scope>
    <source>
        <strain evidence="6 7">Ram5</strain>
    </source>
</reference>
<feature type="compositionally biased region" description="Low complexity" evidence="4">
    <location>
        <begin position="342"/>
        <end position="352"/>
    </location>
</feature>
<evidence type="ECO:0000313" key="6">
    <source>
        <dbReference type="EMBL" id="KIR41258.1"/>
    </source>
</evidence>
<dbReference type="OrthoDB" id="272703at2759"/>
<feature type="compositionally biased region" description="Pro residues" evidence="4">
    <location>
        <begin position="353"/>
        <end position="395"/>
    </location>
</feature>